<evidence type="ECO:0008006" key="4">
    <source>
        <dbReference type="Google" id="ProtNLM"/>
    </source>
</evidence>
<keyword evidence="3" id="KW-1185">Reference proteome</keyword>
<gene>
    <name evidence="2" type="ORF">M378DRAFT_178461</name>
</gene>
<evidence type="ECO:0000313" key="2">
    <source>
        <dbReference type="EMBL" id="KIL65336.1"/>
    </source>
</evidence>
<keyword evidence="1" id="KW-0472">Membrane</keyword>
<evidence type="ECO:0000256" key="1">
    <source>
        <dbReference type="SAM" id="Phobius"/>
    </source>
</evidence>
<dbReference type="HOGENOM" id="CLU_040183_0_0_1"/>
<sequence>MHQNSHLFSVTRGFDHASPMQHPECEPPRRPCILDLPVELHLRIQRQLLTDVDVPRQLRSLRLVCKMFDDIWASEVMVELMLFPSELAQEPHHSLVKCLQSLVHRKSNTTTYKTITIKNWHILDTRMDRFASALRLFWNQRPIIMMIIAALIVVFLIVPTVFNQIWIYFFIYTMIFICLILVAFYTVIQVLLIHPKRIPHNTRTVLNVYRARYYSALLPQRVDFPNVRLFFDHRQCDWVIYRSARILWSLQQLTELELAISDNTDMDYLAKRLTPLSGLNKLTLLRSTVTPSQNRCIGTVIARNANLTHFNYDWRPTGVLRSLSDLFSNVPTDKPLKLHHVSLNDRCTNFEALVPHVLPLTSFTYHSSQGNTWCAAFLHAKVFPPMIKVESLDLRLVLYLRRYSGIISLSIAAATVPQGSSLQGSSLWRALRQHSGTLRQLCLNTKLLTFLLENVENEMNFLQCTSNLHELILVNDEKLSQYQYPSDSIRNVSDTSFCLVQDVFTSDM</sequence>
<dbReference type="OrthoDB" id="3126191at2759"/>
<evidence type="ECO:0000313" key="3">
    <source>
        <dbReference type="Proteomes" id="UP000054549"/>
    </source>
</evidence>
<feature type="transmembrane region" description="Helical" evidence="1">
    <location>
        <begin position="168"/>
        <end position="193"/>
    </location>
</feature>
<dbReference type="EMBL" id="KN818243">
    <property type="protein sequence ID" value="KIL65336.1"/>
    <property type="molecule type" value="Genomic_DNA"/>
</dbReference>
<keyword evidence="1" id="KW-0812">Transmembrane</keyword>
<keyword evidence="1" id="KW-1133">Transmembrane helix</keyword>
<accession>A0A0C2X7Q5</accession>
<organism evidence="2 3">
    <name type="scientific">Amanita muscaria (strain Koide BX008)</name>
    <dbReference type="NCBI Taxonomy" id="946122"/>
    <lineage>
        <taxon>Eukaryota</taxon>
        <taxon>Fungi</taxon>
        <taxon>Dikarya</taxon>
        <taxon>Basidiomycota</taxon>
        <taxon>Agaricomycotina</taxon>
        <taxon>Agaricomycetes</taxon>
        <taxon>Agaricomycetidae</taxon>
        <taxon>Agaricales</taxon>
        <taxon>Pluteineae</taxon>
        <taxon>Amanitaceae</taxon>
        <taxon>Amanita</taxon>
    </lineage>
</organism>
<feature type="transmembrane region" description="Helical" evidence="1">
    <location>
        <begin position="143"/>
        <end position="162"/>
    </location>
</feature>
<reference evidence="2 3" key="1">
    <citation type="submission" date="2014-04" db="EMBL/GenBank/DDBJ databases">
        <title>Evolutionary Origins and Diversification of the Mycorrhizal Mutualists.</title>
        <authorList>
            <consortium name="DOE Joint Genome Institute"/>
            <consortium name="Mycorrhizal Genomics Consortium"/>
            <person name="Kohler A."/>
            <person name="Kuo A."/>
            <person name="Nagy L.G."/>
            <person name="Floudas D."/>
            <person name="Copeland A."/>
            <person name="Barry K.W."/>
            <person name="Cichocki N."/>
            <person name="Veneault-Fourrey C."/>
            <person name="LaButti K."/>
            <person name="Lindquist E.A."/>
            <person name="Lipzen A."/>
            <person name="Lundell T."/>
            <person name="Morin E."/>
            <person name="Murat C."/>
            <person name="Riley R."/>
            <person name="Ohm R."/>
            <person name="Sun H."/>
            <person name="Tunlid A."/>
            <person name="Henrissat B."/>
            <person name="Grigoriev I.V."/>
            <person name="Hibbett D.S."/>
            <person name="Martin F."/>
        </authorList>
    </citation>
    <scope>NUCLEOTIDE SEQUENCE [LARGE SCALE GENOMIC DNA]</scope>
    <source>
        <strain evidence="2 3">Koide BX008</strain>
    </source>
</reference>
<protein>
    <recommendedName>
        <fullName evidence="4">F-box domain-containing protein</fullName>
    </recommendedName>
</protein>
<dbReference type="AlphaFoldDB" id="A0A0C2X7Q5"/>
<dbReference type="InParanoid" id="A0A0C2X7Q5"/>
<proteinExistence type="predicted"/>
<dbReference type="Proteomes" id="UP000054549">
    <property type="component" value="Unassembled WGS sequence"/>
</dbReference>
<name>A0A0C2X7Q5_AMAMK</name>